<accession>A0A5A7PUM5</accession>
<protein>
    <submittedName>
        <fullName evidence="2">Pollen Ole e 1 allergen and extensin family protein</fullName>
    </submittedName>
</protein>
<name>A0A5A7PUM5_STRAF</name>
<evidence type="ECO:0000313" key="3">
    <source>
        <dbReference type="Proteomes" id="UP000325081"/>
    </source>
</evidence>
<feature type="signal peptide" evidence="1">
    <location>
        <begin position="1"/>
        <end position="17"/>
    </location>
</feature>
<evidence type="ECO:0000313" key="2">
    <source>
        <dbReference type="EMBL" id="GER36550.1"/>
    </source>
</evidence>
<proteinExistence type="predicted"/>
<dbReference type="EMBL" id="BKCP01005183">
    <property type="protein sequence ID" value="GER36550.1"/>
    <property type="molecule type" value="Genomic_DNA"/>
</dbReference>
<evidence type="ECO:0000256" key="1">
    <source>
        <dbReference type="SAM" id="SignalP"/>
    </source>
</evidence>
<reference evidence="3" key="1">
    <citation type="journal article" date="2019" name="Curr. Biol.">
        <title>Genome Sequence of Striga asiatica Provides Insight into the Evolution of Plant Parasitism.</title>
        <authorList>
            <person name="Yoshida S."/>
            <person name="Kim S."/>
            <person name="Wafula E.K."/>
            <person name="Tanskanen J."/>
            <person name="Kim Y.M."/>
            <person name="Honaas L."/>
            <person name="Yang Z."/>
            <person name="Spallek T."/>
            <person name="Conn C.E."/>
            <person name="Ichihashi Y."/>
            <person name="Cheong K."/>
            <person name="Cui S."/>
            <person name="Der J.P."/>
            <person name="Gundlach H."/>
            <person name="Jiao Y."/>
            <person name="Hori C."/>
            <person name="Ishida J.K."/>
            <person name="Kasahara H."/>
            <person name="Kiba T."/>
            <person name="Kim M.S."/>
            <person name="Koo N."/>
            <person name="Laohavisit A."/>
            <person name="Lee Y.H."/>
            <person name="Lumba S."/>
            <person name="McCourt P."/>
            <person name="Mortimer J.C."/>
            <person name="Mutuku J.M."/>
            <person name="Nomura T."/>
            <person name="Sasaki-Sekimoto Y."/>
            <person name="Seto Y."/>
            <person name="Wang Y."/>
            <person name="Wakatake T."/>
            <person name="Sakakibara H."/>
            <person name="Demura T."/>
            <person name="Yamaguchi S."/>
            <person name="Yoneyama K."/>
            <person name="Manabe R.I."/>
            <person name="Nelson D.C."/>
            <person name="Schulman A.H."/>
            <person name="Timko M.P."/>
            <person name="dePamphilis C.W."/>
            <person name="Choi D."/>
            <person name="Shirasu K."/>
        </authorList>
    </citation>
    <scope>NUCLEOTIDE SEQUENCE [LARGE SCALE GENOMIC DNA]</scope>
    <source>
        <strain evidence="3">cv. UVA1</strain>
    </source>
</reference>
<keyword evidence="3" id="KW-1185">Reference proteome</keyword>
<dbReference type="AlphaFoldDB" id="A0A5A7PUM5"/>
<organism evidence="2 3">
    <name type="scientific">Striga asiatica</name>
    <name type="common">Asiatic witchweed</name>
    <name type="synonym">Buchnera asiatica</name>
    <dbReference type="NCBI Taxonomy" id="4170"/>
    <lineage>
        <taxon>Eukaryota</taxon>
        <taxon>Viridiplantae</taxon>
        <taxon>Streptophyta</taxon>
        <taxon>Embryophyta</taxon>
        <taxon>Tracheophyta</taxon>
        <taxon>Spermatophyta</taxon>
        <taxon>Magnoliopsida</taxon>
        <taxon>eudicotyledons</taxon>
        <taxon>Gunneridae</taxon>
        <taxon>Pentapetalae</taxon>
        <taxon>asterids</taxon>
        <taxon>lamiids</taxon>
        <taxon>Lamiales</taxon>
        <taxon>Orobanchaceae</taxon>
        <taxon>Buchnereae</taxon>
        <taxon>Striga</taxon>
    </lineage>
</organism>
<dbReference type="Proteomes" id="UP000325081">
    <property type="component" value="Unassembled WGS sequence"/>
</dbReference>
<gene>
    <name evidence="2" type="ORF">STAS_12893</name>
</gene>
<dbReference type="OrthoDB" id="1104395at2759"/>
<keyword evidence="1" id="KW-0732">Signal</keyword>
<feature type="chain" id="PRO_5023006221" evidence="1">
    <location>
        <begin position="18"/>
        <end position="172"/>
    </location>
</feature>
<sequence>MAIKRVLVSIFLALALAKGEQQHTAQILKGSITCLDCPKNYDLSGIQVLVKCDKVKKLTMAYTEQDGTFETELPSDGPKLYSPSHCMARIMGGPQLIYSSKKDSLVPISKAGPYYATSRPLSFYKTCPVKGKCLAQNNGLGSSKTVDLPLPREWGLAPSSYYLPFFPIIGIP</sequence>
<comment type="caution">
    <text evidence="2">The sequence shown here is derived from an EMBL/GenBank/DDBJ whole genome shotgun (WGS) entry which is preliminary data.</text>
</comment>